<evidence type="ECO:0000313" key="4">
    <source>
        <dbReference type="Proteomes" id="UP000244168"/>
    </source>
</evidence>
<organism evidence="3 4">
    <name type="scientific">Mucilaginibacter yixingensis</name>
    <dbReference type="NCBI Taxonomy" id="1295612"/>
    <lineage>
        <taxon>Bacteria</taxon>
        <taxon>Pseudomonadati</taxon>
        <taxon>Bacteroidota</taxon>
        <taxon>Sphingobacteriia</taxon>
        <taxon>Sphingobacteriales</taxon>
        <taxon>Sphingobacteriaceae</taxon>
        <taxon>Mucilaginibacter</taxon>
    </lineage>
</organism>
<dbReference type="AlphaFoldDB" id="A0A2T5J813"/>
<name>A0A2T5J813_9SPHI</name>
<keyword evidence="4" id="KW-1185">Reference proteome</keyword>
<protein>
    <submittedName>
        <fullName evidence="3">Uncharacterized protein DUF4397</fullName>
    </submittedName>
</protein>
<evidence type="ECO:0000256" key="1">
    <source>
        <dbReference type="SAM" id="SignalP"/>
    </source>
</evidence>
<feature type="chain" id="PRO_5015586105" evidence="1">
    <location>
        <begin position="22"/>
        <end position="232"/>
    </location>
</feature>
<comment type="caution">
    <text evidence="3">The sequence shown here is derived from an EMBL/GenBank/DDBJ whole genome shotgun (WGS) entry which is preliminary data.</text>
</comment>
<evidence type="ECO:0000259" key="2">
    <source>
        <dbReference type="Pfam" id="PF14344"/>
    </source>
</evidence>
<dbReference type="OrthoDB" id="9792011at2"/>
<dbReference type="EMBL" id="QAOQ01000005">
    <property type="protein sequence ID" value="PTQ95601.1"/>
    <property type="molecule type" value="Genomic_DNA"/>
</dbReference>
<dbReference type="InterPro" id="IPR025510">
    <property type="entry name" value="DUF4397"/>
</dbReference>
<dbReference type="RefSeq" id="WP_107829109.1">
    <property type="nucleotide sequence ID" value="NZ_CP160205.1"/>
</dbReference>
<keyword evidence="1" id="KW-0732">Signal</keyword>
<feature type="signal peptide" evidence="1">
    <location>
        <begin position="1"/>
        <end position="21"/>
    </location>
</feature>
<dbReference type="Proteomes" id="UP000244168">
    <property type="component" value="Unassembled WGS sequence"/>
</dbReference>
<reference evidence="3 4" key="1">
    <citation type="submission" date="2018-04" db="EMBL/GenBank/DDBJ databases">
        <title>Genomic Encyclopedia of Archaeal and Bacterial Type Strains, Phase II (KMG-II): from individual species to whole genera.</title>
        <authorList>
            <person name="Goeker M."/>
        </authorList>
    </citation>
    <scope>NUCLEOTIDE SEQUENCE [LARGE SCALE GENOMIC DNA]</scope>
    <source>
        <strain evidence="3 4">DSM 26809</strain>
    </source>
</reference>
<dbReference type="PROSITE" id="PS51257">
    <property type="entry name" value="PROKAR_LIPOPROTEIN"/>
    <property type="match status" value="1"/>
</dbReference>
<dbReference type="Pfam" id="PF14344">
    <property type="entry name" value="DUF4397"/>
    <property type="match status" value="2"/>
</dbReference>
<evidence type="ECO:0000313" key="3">
    <source>
        <dbReference type="EMBL" id="PTQ95601.1"/>
    </source>
</evidence>
<sequence>MPGFKKYTPVLLIIAAMAAGACTKGSDAPQKTPKMASLNVVNAVTDVNAVNFYLNGTRQNTNSAIYLGGTSGYNNFPIGTQTYQFKVDSPSRTLLTEVKITLPDSGAVYTAVLAGQRSANNLTTIFTQDKFVADTVLRSHIRFIQASQGTQAYDVFVGDTLAFKNQTFKSVTDFMPTGQGKKTVKVMAAGTSTVLYTTSVTVLAASYYTLFTYGQPNVTGKDALATSIILNR</sequence>
<accession>A0A2T5J813</accession>
<feature type="domain" description="DUF4397" evidence="2">
    <location>
        <begin position="36"/>
        <end position="130"/>
    </location>
</feature>
<gene>
    <name evidence="3" type="ORF">C8P68_105106</name>
</gene>
<proteinExistence type="predicted"/>
<feature type="domain" description="DUF4397" evidence="2">
    <location>
        <begin position="139"/>
        <end position="216"/>
    </location>
</feature>